<accession>A0A371H2Y2</accession>
<protein>
    <submittedName>
        <fullName evidence="1">Uncharacterized protein</fullName>
    </submittedName>
</protein>
<evidence type="ECO:0000313" key="2">
    <source>
        <dbReference type="Proteomes" id="UP000257109"/>
    </source>
</evidence>
<name>A0A371H2Y2_MUCPR</name>
<gene>
    <name evidence="1" type="ORF">CR513_20115</name>
</gene>
<comment type="caution">
    <text evidence="1">The sequence shown here is derived from an EMBL/GenBank/DDBJ whole genome shotgun (WGS) entry which is preliminary data.</text>
</comment>
<sequence length="101" mass="11260">MPKLEIILMAIAKHSSIAILRIYTIATSLDSYQGSELEITYIIRDIVQTRGVNSMIPPSIMIAMEGRQWSTIDSQDAEDQIYQSALASQSVPSDNLWTLNS</sequence>
<feature type="non-terminal residue" evidence="1">
    <location>
        <position position="1"/>
    </location>
</feature>
<dbReference type="AlphaFoldDB" id="A0A371H2Y2"/>
<dbReference type="EMBL" id="QJKJ01003730">
    <property type="protein sequence ID" value="RDX97147.1"/>
    <property type="molecule type" value="Genomic_DNA"/>
</dbReference>
<reference evidence="1" key="1">
    <citation type="submission" date="2018-05" db="EMBL/GenBank/DDBJ databases">
        <title>Draft genome of Mucuna pruriens seed.</title>
        <authorList>
            <person name="Nnadi N.E."/>
            <person name="Vos R."/>
            <person name="Hasami M.H."/>
            <person name="Devisetty U.K."/>
            <person name="Aguiy J.C."/>
        </authorList>
    </citation>
    <scope>NUCLEOTIDE SEQUENCE [LARGE SCALE GENOMIC DNA]</scope>
    <source>
        <strain evidence="1">JCA_2017</strain>
    </source>
</reference>
<organism evidence="1 2">
    <name type="scientific">Mucuna pruriens</name>
    <name type="common">Velvet bean</name>
    <name type="synonym">Dolichos pruriens</name>
    <dbReference type="NCBI Taxonomy" id="157652"/>
    <lineage>
        <taxon>Eukaryota</taxon>
        <taxon>Viridiplantae</taxon>
        <taxon>Streptophyta</taxon>
        <taxon>Embryophyta</taxon>
        <taxon>Tracheophyta</taxon>
        <taxon>Spermatophyta</taxon>
        <taxon>Magnoliopsida</taxon>
        <taxon>eudicotyledons</taxon>
        <taxon>Gunneridae</taxon>
        <taxon>Pentapetalae</taxon>
        <taxon>rosids</taxon>
        <taxon>fabids</taxon>
        <taxon>Fabales</taxon>
        <taxon>Fabaceae</taxon>
        <taxon>Papilionoideae</taxon>
        <taxon>50 kb inversion clade</taxon>
        <taxon>NPAAA clade</taxon>
        <taxon>indigoferoid/millettioid clade</taxon>
        <taxon>Phaseoleae</taxon>
        <taxon>Mucuna</taxon>
    </lineage>
</organism>
<dbReference type="Proteomes" id="UP000257109">
    <property type="component" value="Unassembled WGS sequence"/>
</dbReference>
<keyword evidence="2" id="KW-1185">Reference proteome</keyword>
<proteinExistence type="predicted"/>
<evidence type="ECO:0000313" key="1">
    <source>
        <dbReference type="EMBL" id="RDX97147.1"/>
    </source>
</evidence>